<dbReference type="InterPro" id="IPR050882">
    <property type="entry name" value="Prepilin_peptidase/N-MTase"/>
</dbReference>
<evidence type="ECO:0000313" key="4">
    <source>
        <dbReference type="EMBL" id="BAU95973.1"/>
    </source>
</evidence>
<dbReference type="InterPro" id="IPR000045">
    <property type="entry name" value="Prepilin_IV_endopep_pep"/>
</dbReference>
<dbReference type="GO" id="GO:0006465">
    <property type="term" value="P:signal peptide processing"/>
    <property type="evidence" value="ECO:0007669"/>
    <property type="project" value="TreeGrafter"/>
</dbReference>
<evidence type="ECO:0000259" key="3">
    <source>
        <dbReference type="Pfam" id="PF01478"/>
    </source>
</evidence>
<protein>
    <submittedName>
        <fullName evidence="4">Signal peptidase</fullName>
    </submittedName>
</protein>
<dbReference type="KEGG" id="csur:N24_1711"/>
<comment type="similarity">
    <text evidence="1">Belongs to the peptidase A24 family.</text>
</comment>
<evidence type="ECO:0000256" key="2">
    <source>
        <dbReference type="SAM" id="Phobius"/>
    </source>
</evidence>
<name>A0A160PS51_9CORY</name>
<accession>A0A160PS51</accession>
<dbReference type="AlphaFoldDB" id="A0A160PS51"/>
<dbReference type="PANTHER" id="PTHR30487">
    <property type="entry name" value="TYPE 4 PREPILIN-LIKE PROTEINS LEADER PEPTIDE-PROCESSING ENZYME"/>
    <property type="match status" value="1"/>
</dbReference>
<proteinExistence type="inferred from homology"/>
<dbReference type="RefSeq" id="WP_096456121.1">
    <property type="nucleotide sequence ID" value="NZ_AP017369.1"/>
</dbReference>
<dbReference type="Proteomes" id="UP000218244">
    <property type="component" value="Chromosome"/>
</dbReference>
<keyword evidence="2" id="KW-1133">Transmembrane helix</keyword>
<feature type="domain" description="Prepilin type IV endopeptidase peptidase" evidence="3">
    <location>
        <begin position="5"/>
        <end position="104"/>
    </location>
</feature>
<feature type="transmembrane region" description="Helical" evidence="2">
    <location>
        <begin position="50"/>
        <end position="69"/>
    </location>
</feature>
<keyword evidence="2" id="KW-0472">Membrane</keyword>
<feature type="transmembrane region" description="Helical" evidence="2">
    <location>
        <begin position="25"/>
        <end position="43"/>
    </location>
</feature>
<dbReference type="EMBL" id="AP017369">
    <property type="protein sequence ID" value="BAU95973.1"/>
    <property type="molecule type" value="Genomic_DNA"/>
</dbReference>
<keyword evidence="2" id="KW-0812">Transmembrane</keyword>
<organism evidence="4 5">
    <name type="scientific">Corynebacterium suranareeae</name>
    <dbReference type="NCBI Taxonomy" id="2506452"/>
    <lineage>
        <taxon>Bacteria</taxon>
        <taxon>Bacillati</taxon>
        <taxon>Actinomycetota</taxon>
        <taxon>Actinomycetes</taxon>
        <taxon>Mycobacteriales</taxon>
        <taxon>Corynebacteriaceae</taxon>
        <taxon>Corynebacterium</taxon>
    </lineage>
</organism>
<dbReference type="PANTHER" id="PTHR30487:SF0">
    <property type="entry name" value="PREPILIN LEADER PEPTIDASE_N-METHYLTRANSFERASE-RELATED"/>
    <property type="match status" value="1"/>
</dbReference>
<evidence type="ECO:0000256" key="1">
    <source>
        <dbReference type="ARBA" id="ARBA00005801"/>
    </source>
</evidence>
<gene>
    <name evidence="4" type="ORF">N24_1711</name>
</gene>
<dbReference type="Pfam" id="PF01478">
    <property type="entry name" value="Peptidase_A24"/>
    <property type="match status" value="1"/>
</dbReference>
<keyword evidence="5" id="KW-1185">Reference proteome</keyword>
<dbReference type="Gene3D" id="1.20.120.1220">
    <property type="match status" value="1"/>
</dbReference>
<reference evidence="4 5" key="1">
    <citation type="submission" date="2016-02" db="EMBL/GenBank/DDBJ databases">
        <title>Corynebacterium glutamicum N24 whole genome sequencing project.</title>
        <authorList>
            <person name="Matsutani M."/>
            <person name="Nangtapong N."/>
            <person name="Yakushi T."/>
            <person name="Matsushita K."/>
        </authorList>
    </citation>
    <scope>NUCLEOTIDE SEQUENCE [LARGE SCALE GENOMIC DNA]</scope>
    <source>
        <strain evidence="4 5">N24</strain>
    </source>
</reference>
<evidence type="ECO:0000313" key="5">
    <source>
        <dbReference type="Proteomes" id="UP000218244"/>
    </source>
</evidence>
<sequence>MGIFVVATWCVVLSAIDLKIRRLPDALTLPGAALINLWALFVSPSWIMGGVMWAGVYLLTAVMLGGIGGGDIKFALGLGTAVASVGFDALLVAIVGSSLISVLLCGILATVKGVKYAKIIPHGPSMVIASACSFVAF</sequence>
<dbReference type="GO" id="GO:0005886">
    <property type="term" value="C:plasma membrane"/>
    <property type="evidence" value="ECO:0007669"/>
    <property type="project" value="TreeGrafter"/>
</dbReference>
<feature type="transmembrane region" description="Helical" evidence="2">
    <location>
        <begin position="89"/>
        <end position="111"/>
    </location>
</feature>
<dbReference type="GO" id="GO:0004190">
    <property type="term" value="F:aspartic-type endopeptidase activity"/>
    <property type="evidence" value="ECO:0007669"/>
    <property type="project" value="InterPro"/>
</dbReference>